<evidence type="ECO:0000256" key="3">
    <source>
        <dbReference type="ARBA" id="ARBA00022833"/>
    </source>
</evidence>
<keyword evidence="1" id="KW-0479">Metal-binding</keyword>
<protein>
    <recommendedName>
        <fullName evidence="5">RING-type domain-containing protein</fullName>
    </recommendedName>
</protein>
<dbReference type="InterPro" id="IPR017907">
    <property type="entry name" value="Znf_RING_CS"/>
</dbReference>
<dbReference type="GO" id="GO:0008270">
    <property type="term" value="F:zinc ion binding"/>
    <property type="evidence" value="ECO:0007669"/>
    <property type="project" value="UniProtKB-KW"/>
</dbReference>
<dbReference type="SMART" id="SM00184">
    <property type="entry name" value="RING"/>
    <property type="match status" value="1"/>
</dbReference>
<keyword evidence="3" id="KW-0862">Zinc</keyword>
<dbReference type="EMBL" id="JAMKOV010000015">
    <property type="protein sequence ID" value="KAI8036708.1"/>
    <property type="molecule type" value="Genomic_DNA"/>
</dbReference>
<dbReference type="PROSITE" id="PS00518">
    <property type="entry name" value="ZF_RING_1"/>
    <property type="match status" value="1"/>
</dbReference>
<dbReference type="AlphaFoldDB" id="A0A9P9YGU3"/>
<dbReference type="Gene3D" id="3.30.40.10">
    <property type="entry name" value="Zinc/RING finger domain, C3HC4 (zinc finger)"/>
    <property type="match status" value="1"/>
</dbReference>
<feature type="non-terminal residue" evidence="6">
    <location>
        <position position="168"/>
    </location>
</feature>
<proteinExistence type="predicted"/>
<keyword evidence="7" id="KW-1185">Reference proteome</keyword>
<evidence type="ECO:0000256" key="2">
    <source>
        <dbReference type="ARBA" id="ARBA00022771"/>
    </source>
</evidence>
<sequence>MSKYSTYGAQTPKCSNEADLIKYMNSMIKRFNVGPQTIFGSSFVTKIDFGYRLCELLHHVLINIEKSLDLRTREMNLNPSLGSVFQGNQALLDESTSIQEQKPSESEKDMPSFKCPLCLVNLQQRKPMSTRCGHIFCGQCIQSALEFAQKCPVCKKRLLRKHIFRISI</sequence>
<dbReference type="GO" id="GO:0006511">
    <property type="term" value="P:ubiquitin-dependent protein catabolic process"/>
    <property type="evidence" value="ECO:0007669"/>
    <property type="project" value="TreeGrafter"/>
</dbReference>
<dbReference type="Pfam" id="PF13639">
    <property type="entry name" value="zf-RING_2"/>
    <property type="match status" value="1"/>
</dbReference>
<evidence type="ECO:0000313" key="6">
    <source>
        <dbReference type="EMBL" id="KAI8036708.1"/>
    </source>
</evidence>
<dbReference type="GO" id="GO:0140082">
    <property type="term" value="F:SUMO-ubiquitin ligase activity"/>
    <property type="evidence" value="ECO:0007669"/>
    <property type="project" value="TreeGrafter"/>
</dbReference>
<comment type="caution">
    <text evidence="6">The sequence shown here is derived from an EMBL/GenBank/DDBJ whole genome shotgun (WGS) entry which is preliminary data.</text>
</comment>
<dbReference type="PANTHER" id="PTHR47094:SF1">
    <property type="entry name" value="RING-TYPE E3 UBIQUITIN TRANSFERASE"/>
    <property type="match status" value="1"/>
</dbReference>
<dbReference type="InterPro" id="IPR049627">
    <property type="entry name" value="SLX8"/>
</dbReference>
<dbReference type="InterPro" id="IPR013083">
    <property type="entry name" value="Znf_RING/FYVE/PHD"/>
</dbReference>
<name>A0A9P9YGU3_9MUSC</name>
<dbReference type="PANTHER" id="PTHR47094">
    <property type="entry name" value="ELFLESS, ISOFORM B"/>
    <property type="match status" value="1"/>
</dbReference>
<organism evidence="6 7">
    <name type="scientific">Drosophila gunungcola</name>
    <name type="common">fruit fly</name>
    <dbReference type="NCBI Taxonomy" id="103775"/>
    <lineage>
        <taxon>Eukaryota</taxon>
        <taxon>Metazoa</taxon>
        <taxon>Ecdysozoa</taxon>
        <taxon>Arthropoda</taxon>
        <taxon>Hexapoda</taxon>
        <taxon>Insecta</taxon>
        <taxon>Pterygota</taxon>
        <taxon>Neoptera</taxon>
        <taxon>Endopterygota</taxon>
        <taxon>Diptera</taxon>
        <taxon>Brachycera</taxon>
        <taxon>Muscomorpha</taxon>
        <taxon>Ephydroidea</taxon>
        <taxon>Drosophilidae</taxon>
        <taxon>Drosophila</taxon>
        <taxon>Sophophora</taxon>
    </lineage>
</organism>
<dbReference type="SUPFAM" id="SSF57850">
    <property type="entry name" value="RING/U-box"/>
    <property type="match status" value="1"/>
</dbReference>
<dbReference type="GO" id="GO:0033768">
    <property type="term" value="C:SUMO-targeted ubiquitin ligase complex"/>
    <property type="evidence" value="ECO:0007669"/>
    <property type="project" value="TreeGrafter"/>
</dbReference>
<dbReference type="PROSITE" id="PS50089">
    <property type="entry name" value="ZF_RING_2"/>
    <property type="match status" value="1"/>
</dbReference>
<accession>A0A9P9YGU3</accession>
<feature type="domain" description="RING-type" evidence="5">
    <location>
        <begin position="115"/>
        <end position="155"/>
    </location>
</feature>
<reference evidence="6" key="1">
    <citation type="journal article" date="2023" name="Genome Biol. Evol.">
        <title>Long-read-based Genome Assembly of Drosophila gunungcola Reveals Fewer Chemosensory Genes in Flower-breeding Species.</title>
        <authorList>
            <person name="Negi A."/>
            <person name="Liao B.Y."/>
            <person name="Yeh S.D."/>
        </authorList>
    </citation>
    <scope>NUCLEOTIDE SEQUENCE</scope>
    <source>
        <strain evidence="6">Sukarami</strain>
    </source>
</reference>
<dbReference type="Proteomes" id="UP001059596">
    <property type="component" value="Unassembled WGS sequence"/>
</dbReference>
<evidence type="ECO:0000256" key="1">
    <source>
        <dbReference type="ARBA" id="ARBA00022723"/>
    </source>
</evidence>
<dbReference type="GO" id="GO:0032183">
    <property type="term" value="F:SUMO binding"/>
    <property type="evidence" value="ECO:0007669"/>
    <property type="project" value="TreeGrafter"/>
</dbReference>
<gene>
    <name evidence="6" type="ORF">M5D96_010509</name>
</gene>
<evidence type="ECO:0000259" key="5">
    <source>
        <dbReference type="PROSITE" id="PS50089"/>
    </source>
</evidence>
<evidence type="ECO:0000256" key="4">
    <source>
        <dbReference type="PROSITE-ProRule" id="PRU00175"/>
    </source>
</evidence>
<keyword evidence="2 4" id="KW-0863">Zinc-finger</keyword>
<evidence type="ECO:0000313" key="7">
    <source>
        <dbReference type="Proteomes" id="UP001059596"/>
    </source>
</evidence>
<dbReference type="GO" id="GO:0061630">
    <property type="term" value="F:ubiquitin protein ligase activity"/>
    <property type="evidence" value="ECO:0007669"/>
    <property type="project" value="InterPro"/>
</dbReference>
<dbReference type="InterPro" id="IPR001841">
    <property type="entry name" value="Znf_RING"/>
</dbReference>